<feature type="domain" description="Penicillin-binding C-terminal" evidence="15">
    <location>
        <begin position="604"/>
        <end position="681"/>
    </location>
</feature>
<sequence>MTRRATLIGGLAFAVALWGAAAGRDALDDWVDRTEVPPLAVEVSDEVLDRDGQLLRAYTVADGRWRMGLQGAPVDPLFLKVLVAYEDKRFYRHNGVDAVAMTRAVGQALVNGGVVSGASTLTMQTARLLEDGPTGTVSGKLRQIRLALALERRLTKDEILALYLDRAPYGGNTEGIRAATRTWFGKEPRRLTPAEAALLVALPQSPETRRPDRHPEAALVARGRVIDRMERQGILTADLADTARRDPVPRVRRDMPALAPHLADRARREGPGPDGRITTTLDAGLQARLETLAARAVADHGAGRLSIAMVVADHVSGEVLASVGSAGYAPTDRQGFVDMTTAHRSPGSTLKPLIYAMAFDDGLAHPETLIDDAPIAFGSYAPENFDGAYRGPVTVTEALRLSLNIPVVALASEIGPARVYAALEAAGTDPRLPGGAPGLAIALGGLGVTPEGLTALYAMLANGGQVTALRHRPDAPRAVPARLVTPEAAWQVAHILSSVPPPPNAPRMSLAYKTGTSYGHRDTWAVGFDGRYVVTVWMGRPDGTPVPGAFGADMAAPILFEAFSRVTPQIEPLGPPPPGTLMLSHAALPLPLREFKPRGAVFAAPKGQPELAFPPDGATVETGGMPLAVKIRDGRPPFTVLANGAPVRVASHAREDMLDLPGPGHVTLSVIDADGRSARAQVELR</sequence>
<dbReference type="EMBL" id="AAMT01000027">
    <property type="protein sequence ID" value="EAQ10711.1"/>
    <property type="molecule type" value="Genomic_DNA"/>
</dbReference>
<feature type="domain" description="Glycosyl transferase family 51" evidence="14">
    <location>
        <begin position="64"/>
        <end position="229"/>
    </location>
</feature>
<comment type="similarity">
    <text evidence="2">In the C-terminal section; belongs to the transpeptidase family.</text>
</comment>
<comment type="catalytic activity">
    <reaction evidence="11">
        <text>[GlcNAc-(1-&gt;4)-Mur2Ac(oyl-L-Ala-gamma-D-Glu-L-Lys-D-Ala-D-Ala)](n)-di-trans,octa-cis-undecaprenyl diphosphate + beta-D-GlcNAc-(1-&gt;4)-Mur2Ac(oyl-L-Ala-gamma-D-Glu-L-Lys-D-Ala-D-Ala)-di-trans,octa-cis-undecaprenyl diphosphate = [GlcNAc-(1-&gt;4)-Mur2Ac(oyl-L-Ala-gamma-D-Glu-L-Lys-D-Ala-D-Ala)](n+1)-di-trans,octa-cis-undecaprenyl diphosphate + di-trans,octa-cis-undecaprenyl diphosphate + H(+)</text>
        <dbReference type="Rhea" id="RHEA:23708"/>
        <dbReference type="Rhea" id="RHEA-COMP:9602"/>
        <dbReference type="Rhea" id="RHEA-COMP:9603"/>
        <dbReference type="ChEBI" id="CHEBI:15378"/>
        <dbReference type="ChEBI" id="CHEBI:58405"/>
        <dbReference type="ChEBI" id="CHEBI:60033"/>
        <dbReference type="ChEBI" id="CHEBI:78435"/>
        <dbReference type="EC" id="2.4.99.28"/>
    </reaction>
</comment>
<dbReference type="NCBIfam" id="TIGR02073">
    <property type="entry name" value="PBP_1c"/>
    <property type="match status" value="1"/>
</dbReference>
<proteinExistence type="inferred from homology"/>
<evidence type="ECO:0000313" key="16">
    <source>
        <dbReference type="EMBL" id="EAQ10711.1"/>
    </source>
</evidence>
<evidence type="ECO:0000256" key="6">
    <source>
        <dbReference type="ARBA" id="ARBA00022676"/>
    </source>
</evidence>
<gene>
    <name evidence="16" type="ORF">RB2654_11944</name>
</gene>
<dbReference type="GO" id="GO:0030288">
    <property type="term" value="C:outer membrane-bounded periplasmic space"/>
    <property type="evidence" value="ECO:0007669"/>
    <property type="project" value="TreeGrafter"/>
</dbReference>
<comment type="similarity">
    <text evidence="3">In the N-terminal section; belongs to the glycosyltransferase 51 family.</text>
</comment>
<keyword evidence="9" id="KW-0511">Multifunctional enzyme</keyword>
<dbReference type="GO" id="GO:0004180">
    <property type="term" value="F:carboxypeptidase activity"/>
    <property type="evidence" value="ECO:0007669"/>
    <property type="project" value="UniProtKB-KW"/>
</dbReference>
<dbReference type="InterPro" id="IPR009647">
    <property type="entry name" value="PBP_C"/>
</dbReference>
<dbReference type="AlphaFoldDB" id="A3VM19"/>
<dbReference type="GO" id="GO:0006508">
    <property type="term" value="P:proteolysis"/>
    <property type="evidence" value="ECO:0007669"/>
    <property type="project" value="UniProtKB-KW"/>
</dbReference>
<keyword evidence="5" id="KW-0645">Protease</keyword>
<evidence type="ECO:0000256" key="10">
    <source>
        <dbReference type="ARBA" id="ARBA00044770"/>
    </source>
</evidence>
<dbReference type="InterPro" id="IPR001264">
    <property type="entry name" value="Glyco_trans_51"/>
</dbReference>
<reference evidence="16 17" key="1">
    <citation type="journal article" date="2010" name="J. Bacteriol.">
        <title>Genome sequences of Pelagibaca bermudensis HTCC2601T and Maritimibacter alkaliphilus HTCC2654T, the type strains of two marine Roseobacter genera.</title>
        <authorList>
            <person name="Thrash J.C."/>
            <person name="Cho J.C."/>
            <person name="Ferriera S."/>
            <person name="Johnson J."/>
            <person name="Vergin K.L."/>
            <person name="Giovannoni S.J."/>
        </authorList>
    </citation>
    <scope>NUCLEOTIDE SEQUENCE [LARGE SCALE GENOMIC DNA]</scope>
    <source>
        <strain evidence="16 17">HTCC2654</strain>
    </source>
</reference>
<evidence type="ECO:0000313" key="17">
    <source>
        <dbReference type="Proteomes" id="UP000002931"/>
    </source>
</evidence>
<feature type="signal peptide" evidence="12">
    <location>
        <begin position="1"/>
        <end position="21"/>
    </location>
</feature>
<evidence type="ECO:0000256" key="4">
    <source>
        <dbReference type="ARBA" id="ARBA00022645"/>
    </source>
</evidence>
<dbReference type="RefSeq" id="WP_008331868.1">
    <property type="nucleotide sequence ID" value="NZ_CH902578.1"/>
</dbReference>
<dbReference type="InterPro" id="IPR023346">
    <property type="entry name" value="Lysozyme-like_dom_sf"/>
</dbReference>
<evidence type="ECO:0000256" key="7">
    <source>
        <dbReference type="ARBA" id="ARBA00022679"/>
    </source>
</evidence>
<keyword evidence="7" id="KW-0808">Transferase</keyword>
<dbReference type="InterPro" id="IPR036950">
    <property type="entry name" value="PBP_transglycosylase"/>
</dbReference>
<evidence type="ECO:0000259" key="15">
    <source>
        <dbReference type="Pfam" id="PF06832"/>
    </source>
</evidence>
<dbReference type="Pfam" id="PF06832">
    <property type="entry name" value="BiPBP_C"/>
    <property type="match status" value="1"/>
</dbReference>
<name>A3VM19_9RHOB</name>
<keyword evidence="8" id="KW-0378">Hydrolase</keyword>
<dbReference type="EC" id="2.4.99.28" evidence="10"/>
<evidence type="ECO:0000256" key="11">
    <source>
        <dbReference type="ARBA" id="ARBA00049902"/>
    </source>
</evidence>
<dbReference type="InterPro" id="IPR011815">
    <property type="entry name" value="PBP_1c"/>
</dbReference>
<dbReference type="PANTHER" id="PTHR32282:SF15">
    <property type="entry name" value="PENICILLIN-BINDING PROTEIN 1C"/>
    <property type="match status" value="1"/>
</dbReference>
<evidence type="ECO:0000256" key="2">
    <source>
        <dbReference type="ARBA" id="ARBA00007090"/>
    </source>
</evidence>
<dbReference type="InterPro" id="IPR050396">
    <property type="entry name" value="Glycosyltr_51/Transpeptidase"/>
</dbReference>
<evidence type="ECO:0000256" key="1">
    <source>
        <dbReference type="ARBA" id="ARBA00004752"/>
    </source>
</evidence>
<keyword evidence="17" id="KW-1185">Reference proteome</keyword>
<dbReference type="Pfam" id="PF00912">
    <property type="entry name" value="Transgly"/>
    <property type="match status" value="1"/>
</dbReference>
<evidence type="ECO:0000256" key="12">
    <source>
        <dbReference type="SAM" id="SignalP"/>
    </source>
</evidence>
<dbReference type="GO" id="GO:0008955">
    <property type="term" value="F:peptidoglycan glycosyltransferase activity"/>
    <property type="evidence" value="ECO:0007669"/>
    <property type="project" value="UniProtKB-EC"/>
</dbReference>
<dbReference type="STRING" id="314271.RB2654_11944"/>
<dbReference type="HOGENOM" id="CLU_006354_7_3_5"/>
<evidence type="ECO:0000259" key="14">
    <source>
        <dbReference type="Pfam" id="PF00912"/>
    </source>
</evidence>
<evidence type="ECO:0000256" key="9">
    <source>
        <dbReference type="ARBA" id="ARBA00023268"/>
    </source>
</evidence>
<comment type="caution">
    <text evidence="16">The sequence shown here is derived from an EMBL/GenBank/DDBJ whole genome shotgun (WGS) entry which is preliminary data.</text>
</comment>
<dbReference type="InterPro" id="IPR012338">
    <property type="entry name" value="Beta-lactam/transpept-like"/>
</dbReference>
<dbReference type="SUPFAM" id="SSF53955">
    <property type="entry name" value="Lysozyme-like"/>
    <property type="match status" value="1"/>
</dbReference>
<organism evidence="16 17">
    <name type="scientific">Maritimibacter alkaliphilus HTCC2654</name>
    <dbReference type="NCBI Taxonomy" id="314271"/>
    <lineage>
        <taxon>Bacteria</taxon>
        <taxon>Pseudomonadati</taxon>
        <taxon>Pseudomonadota</taxon>
        <taxon>Alphaproteobacteria</taxon>
        <taxon>Rhodobacterales</taxon>
        <taxon>Roseobacteraceae</taxon>
        <taxon>Maritimibacter</taxon>
    </lineage>
</organism>
<protein>
    <recommendedName>
        <fullName evidence="10">peptidoglycan glycosyltransferase</fullName>
        <ecNumber evidence="10">2.4.99.28</ecNumber>
    </recommendedName>
</protein>
<dbReference type="Proteomes" id="UP000002931">
    <property type="component" value="Unassembled WGS sequence"/>
</dbReference>
<dbReference type="InterPro" id="IPR001460">
    <property type="entry name" value="PCN-bd_Tpept"/>
</dbReference>
<keyword evidence="4" id="KW-0121">Carboxypeptidase</keyword>
<comment type="pathway">
    <text evidence="1">Cell wall biogenesis; peptidoglycan biosynthesis.</text>
</comment>
<dbReference type="GO" id="GO:0008658">
    <property type="term" value="F:penicillin binding"/>
    <property type="evidence" value="ECO:0007669"/>
    <property type="project" value="InterPro"/>
</dbReference>
<dbReference type="Gene3D" id="3.40.710.10">
    <property type="entry name" value="DD-peptidase/beta-lactamase superfamily"/>
    <property type="match status" value="1"/>
</dbReference>
<evidence type="ECO:0000256" key="5">
    <source>
        <dbReference type="ARBA" id="ARBA00022670"/>
    </source>
</evidence>
<dbReference type="Gene3D" id="1.10.3810.10">
    <property type="entry name" value="Biosynthetic peptidoglycan transglycosylase-like"/>
    <property type="match status" value="1"/>
</dbReference>
<dbReference type="PANTHER" id="PTHR32282">
    <property type="entry name" value="BINDING PROTEIN TRANSPEPTIDASE, PUTATIVE-RELATED"/>
    <property type="match status" value="1"/>
</dbReference>
<keyword evidence="6" id="KW-0328">Glycosyltransferase</keyword>
<evidence type="ECO:0000259" key="13">
    <source>
        <dbReference type="Pfam" id="PF00905"/>
    </source>
</evidence>
<keyword evidence="12" id="KW-0732">Signal</keyword>
<dbReference type="eggNOG" id="COG4953">
    <property type="taxonomic scope" value="Bacteria"/>
</dbReference>
<evidence type="ECO:0000256" key="8">
    <source>
        <dbReference type="ARBA" id="ARBA00022801"/>
    </source>
</evidence>
<evidence type="ECO:0000256" key="3">
    <source>
        <dbReference type="ARBA" id="ARBA00007739"/>
    </source>
</evidence>
<dbReference type="Pfam" id="PF00905">
    <property type="entry name" value="Transpeptidase"/>
    <property type="match status" value="1"/>
</dbReference>
<feature type="domain" description="Penicillin-binding protein transpeptidase" evidence="13">
    <location>
        <begin position="308"/>
        <end position="528"/>
    </location>
</feature>
<feature type="chain" id="PRO_5002661917" description="peptidoglycan glycosyltransferase" evidence="12">
    <location>
        <begin position="22"/>
        <end position="685"/>
    </location>
</feature>
<dbReference type="SUPFAM" id="SSF56601">
    <property type="entry name" value="beta-lactamase/transpeptidase-like"/>
    <property type="match status" value="1"/>
</dbReference>
<dbReference type="GO" id="GO:0009252">
    <property type="term" value="P:peptidoglycan biosynthetic process"/>
    <property type="evidence" value="ECO:0007669"/>
    <property type="project" value="UniProtKB-UniPathway"/>
</dbReference>
<dbReference type="UniPathway" id="UPA00219"/>
<accession>A3VM19</accession>